<dbReference type="EMBL" id="JAKGBZ010000008">
    <property type="protein sequence ID" value="MCF3946291.1"/>
    <property type="molecule type" value="Genomic_DNA"/>
</dbReference>
<keyword evidence="3" id="KW-1185">Reference proteome</keyword>
<comment type="caution">
    <text evidence="2">The sequence shown here is derived from an EMBL/GenBank/DDBJ whole genome shotgun (WGS) entry which is preliminary data.</text>
</comment>
<feature type="signal peptide" evidence="1">
    <location>
        <begin position="1"/>
        <end position="27"/>
    </location>
</feature>
<feature type="chain" id="PRO_5047134935" evidence="1">
    <location>
        <begin position="28"/>
        <end position="134"/>
    </location>
</feature>
<name>A0ABS9DU85_9PROT</name>
<accession>A0ABS9DU85</accession>
<evidence type="ECO:0000256" key="1">
    <source>
        <dbReference type="SAM" id="SignalP"/>
    </source>
</evidence>
<evidence type="ECO:0000313" key="2">
    <source>
        <dbReference type="EMBL" id="MCF3946291.1"/>
    </source>
</evidence>
<evidence type="ECO:0000313" key="3">
    <source>
        <dbReference type="Proteomes" id="UP001521209"/>
    </source>
</evidence>
<gene>
    <name evidence="2" type="ORF">L2A60_06290</name>
</gene>
<protein>
    <submittedName>
        <fullName evidence="2">Uncharacterized protein</fullName>
    </submittedName>
</protein>
<sequence length="134" mass="12921">MTKAISKVAGAVLVTAAAFCVNGTAFAGGPGGPGKATDNPFSALAGKQLSAAKLGTARGEGGVNLTNAFNTTNNQLNVTSSSSGTLNGKVSGGSTTGDVIGGAIGGNTGFTNVFSNTGNNVMMNSSVSIFISAQ</sequence>
<organism evidence="2 3">
    <name type="scientific">Acidiphilium iwatense</name>
    <dbReference type="NCBI Taxonomy" id="768198"/>
    <lineage>
        <taxon>Bacteria</taxon>
        <taxon>Pseudomonadati</taxon>
        <taxon>Pseudomonadota</taxon>
        <taxon>Alphaproteobacteria</taxon>
        <taxon>Acetobacterales</taxon>
        <taxon>Acidocellaceae</taxon>
        <taxon>Acidiphilium</taxon>
    </lineage>
</organism>
<reference evidence="2 3" key="1">
    <citation type="submission" date="2022-01" db="EMBL/GenBank/DDBJ databases">
        <authorList>
            <person name="Won M."/>
            <person name="Kim S.-J."/>
            <person name="Kwon S.-W."/>
        </authorList>
    </citation>
    <scope>NUCLEOTIDE SEQUENCE [LARGE SCALE GENOMIC DNA]</scope>
    <source>
        <strain evidence="2 3">KCTC 23505</strain>
    </source>
</reference>
<keyword evidence="1" id="KW-0732">Signal</keyword>
<proteinExistence type="predicted"/>
<dbReference type="RefSeq" id="WP_235703522.1">
    <property type="nucleotide sequence ID" value="NZ_JAKGBZ010000008.1"/>
</dbReference>
<dbReference type="Proteomes" id="UP001521209">
    <property type="component" value="Unassembled WGS sequence"/>
</dbReference>